<comment type="subunit">
    <text evidence="5">Monomer. Homodimers and homotetramers. Mainly monomeric but also detected as part of homodimers and homotetramers.</text>
</comment>
<keyword evidence="6" id="KW-0813">Transport</keyword>
<feature type="region of interest" description="Disordered" evidence="7">
    <location>
        <begin position="128"/>
        <end position="148"/>
    </location>
</feature>
<organism evidence="9 10">
    <name type="scientific">Labeo rohita</name>
    <name type="common">Indian major carp</name>
    <name type="synonym">Cyprinus rohita</name>
    <dbReference type="NCBI Taxonomy" id="84645"/>
    <lineage>
        <taxon>Eukaryota</taxon>
        <taxon>Metazoa</taxon>
        <taxon>Chordata</taxon>
        <taxon>Craniata</taxon>
        <taxon>Vertebrata</taxon>
        <taxon>Euteleostomi</taxon>
        <taxon>Actinopterygii</taxon>
        <taxon>Neopterygii</taxon>
        <taxon>Teleostei</taxon>
        <taxon>Ostariophysi</taxon>
        <taxon>Cypriniformes</taxon>
        <taxon>Cyprinidae</taxon>
        <taxon>Labeoninae</taxon>
        <taxon>Labeonini</taxon>
        <taxon>Labeo</taxon>
    </lineage>
</organism>
<keyword evidence="3" id="KW-0479">Metal-binding</keyword>
<feature type="domain" description="Globin" evidence="8">
    <location>
        <begin position="1"/>
        <end position="123"/>
    </location>
</feature>
<feature type="compositionally biased region" description="Basic and acidic residues" evidence="7">
    <location>
        <begin position="137"/>
        <end position="148"/>
    </location>
</feature>
<dbReference type="EMBL" id="JACTAM010000017">
    <property type="protein sequence ID" value="KAI2654059.1"/>
    <property type="molecule type" value="Genomic_DNA"/>
</dbReference>
<dbReference type="Pfam" id="PF00042">
    <property type="entry name" value="Globin"/>
    <property type="match status" value="1"/>
</dbReference>
<proteinExistence type="inferred from homology"/>
<evidence type="ECO:0000313" key="10">
    <source>
        <dbReference type="Proteomes" id="UP000830375"/>
    </source>
</evidence>
<protein>
    <submittedName>
        <fullName evidence="9">Neuroglobin</fullName>
    </submittedName>
</protein>
<dbReference type="InterPro" id="IPR009050">
    <property type="entry name" value="Globin-like_sf"/>
</dbReference>
<dbReference type="PROSITE" id="PS01033">
    <property type="entry name" value="GLOBIN"/>
    <property type="match status" value="1"/>
</dbReference>
<evidence type="ECO:0000256" key="7">
    <source>
        <dbReference type="SAM" id="MobiDB-lite"/>
    </source>
</evidence>
<evidence type="ECO:0000313" key="9">
    <source>
        <dbReference type="EMBL" id="KAI2654059.1"/>
    </source>
</evidence>
<dbReference type="InterPro" id="IPR012292">
    <property type="entry name" value="Globin/Proto"/>
</dbReference>
<comment type="similarity">
    <text evidence="1 6">Belongs to the globin family.</text>
</comment>
<evidence type="ECO:0000259" key="8">
    <source>
        <dbReference type="PROSITE" id="PS01033"/>
    </source>
</evidence>
<keyword evidence="2 6" id="KW-0349">Heme</keyword>
<evidence type="ECO:0000256" key="5">
    <source>
        <dbReference type="ARBA" id="ARBA00046401"/>
    </source>
</evidence>
<dbReference type="SUPFAM" id="SSF46458">
    <property type="entry name" value="Globin-like"/>
    <property type="match status" value="1"/>
</dbReference>
<evidence type="ECO:0000256" key="2">
    <source>
        <dbReference type="ARBA" id="ARBA00022617"/>
    </source>
</evidence>
<comment type="caution">
    <text evidence="9">The sequence shown here is derived from an EMBL/GenBank/DDBJ whole genome shotgun (WGS) entry which is preliminary data.</text>
</comment>
<keyword evidence="10" id="KW-1185">Reference proteome</keyword>
<dbReference type="InterPro" id="IPR000971">
    <property type="entry name" value="Globin"/>
</dbReference>
<sequence>MKTHDAAAGGSSALCLIVSVTLGFTPNFIVLKRALLCCLNSVMSFIEKSVARLDQLERLEILARELGKSHFRYNAPPKYFGYVGAEFICAVRPILKDRWTPELEQAWKTLFQYVTGIMKDGYLEEERSKRNQTLTSGKERPDKRNTAI</sequence>
<evidence type="ECO:0000256" key="6">
    <source>
        <dbReference type="RuleBase" id="RU000356"/>
    </source>
</evidence>
<evidence type="ECO:0000256" key="3">
    <source>
        <dbReference type="ARBA" id="ARBA00022723"/>
    </source>
</evidence>
<evidence type="ECO:0000256" key="1">
    <source>
        <dbReference type="ARBA" id="ARBA00008705"/>
    </source>
</evidence>
<accession>A0ABQ8LUI3</accession>
<gene>
    <name evidence="9" type="ORF">H4Q32_010674</name>
</gene>
<name>A0ABQ8LUI3_LABRO</name>
<dbReference type="PANTHER" id="PTHR46458">
    <property type="entry name" value="BLR2807 PROTEIN"/>
    <property type="match status" value="1"/>
</dbReference>
<dbReference type="Proteomes" id="UP000830375">
    <property type="component" value="Unassembled WGS sequence"/>
</dbReference>
<reference evidence="9 10" key="1">
    <citation type="submission" date="2022-01" db="EMBL/GenBank/DDBJ databases">
        <title>A high-quality chromosome-level genome assembly of rohu carp, Labeo rohita.</title>
        <authorList>
            <person name="Arick M.A. II"/>
            <person name="Hsu C.-Y."/>
            <person name="Magbanua Z."/>
            <person name="Pechanova O."/>
            <person name="Grover C."/>
            <person name="Miller E."/>
            <person name="Thrash A."/>
            <person name="Ezzel L."/>
            <person name="Alam S."/>
            <person name="Benzie J."/>
            <person name="Hamilton M."/>
            <person name="Karsi A."/>
            <person name="Lawrence M.L."/>
            <person name="Peterson D.G."/>
        </authorList>
    </citation>
    <scope>NUCLEOTIDE SEQUENCE [LARGE SCALE GENOMIC DNA]</scope>
    <source>
        <strain evidence="10">BAU-BD-2019</strain>
        <tissue evidence="9">Blood</tissue>
    </source>
</reference>
<keyword evidence="4" id="KW-0408">Iron</keyword>
<keyword evidence="6" id="KW-0561">Oxygen transport</keyword>
<evidence type="ECO:0000256" key="4">
    <source>
        <dbReference type="ARBA" id="ARBA00023004"/>
    </source>
</evidence>
<dbReference type="Gene3D" id="1.10.490.10">
    <property type="entry name" value="Globins"/>
    <property type="match status" value="1"/>
</dbReference>
<dbReference type="PANTHER" id="PTHR46458:SF2">
    <property type="entry name" value="X GLOBIN"/>
    <property type="match status" value="1"/>
</dbReference>
<dbReference type="InterPro" id="IPR050532">
    <property type="entry name" value="Globin-like_OT"/>
</dbReference>